<gene>
    <name evidence="1" type="ORF">CVT25_002032</name>
</gene>
<sequence length="139" mass="15733">MAVKNKMRIYLAYWQRPLLSDGRGGYHVGLILSPKHSGTSPGDITMVYHAVCNISIIQSRIVESWVFVHKIKAKPWPPTTTFHGCMLLGKVAPNFKVDHITEMLRNVDVPSPERAEETGWCCRNWVCDAMKVSTHNNTL</sequence>
<dbReference type="InParanoid" id="A0A409X070"/>
<keyword evidence="2" id="KW-1185">Reference proteome</keyword>
<dbReference type="Pfam" id="PF21858">
    <property type="entry name" value="DUF6914"/>
    <property type="match status" value="1"/>
</dbReference>
<organism evidence="1 2">
    <name type="scientific">Psilocybe cyanescens</name>
    <dbReference type="NCBI Taxonomy" id="93625"/>
    <lineage>
        <taxon>Eukaryota</taxon>
        <taxon>Fungi</taxon>
        <taxon>Dikarya</taxon>
        <taxon>Basidiomycota</taxon>
        <taxon>Agaricomycotina</taxon>
        <taxon>Agaricomycetes</taxon>
        <taxon>Agaricomycetidae</taxon>
        <taxon>Agaricales</taxon>
        <taxon>Agaricineae</taxon>
        <taxon>Strophariaceae</taxon>
        <taxon>Psilocybe</taxon>
    </lineage>
</organism>
<protein>
    <submittedName>
        <fullName evidence="1">Uncharacterized protein</fullName>
    </submittedName>
</protein>
<name>A0A409X070_PSICY</name>
<dbReference type="OrthoDB" id="2679825at2759"/>
<accession>A0A409X070</accession>
<proteinExistence type="predicted"/>
<evidence type="ECO:0000313" key="2">
    <source>
        <dbReference type="Proteomes" id="UP000283269"/>
    </source>
</evidence>
<dbReference type="InterPro" id="IPR054208">
    <property type="entry name" value="DUF6914"/>
</dbReference>
<evidence type="ECO:0000313" key="1">
    <source>
        <dbReference type="EMBL" id="PPQ84164.1"/>
    </source>
</evidence>
<comment type="caution">
    <text evidence="1">The sequence shown here is derived from an EMBL/GenBank/DDBJ whole genome shotgun (WGS) entry which is preliminary data.</text>
</comment>
<reference evidence="1 2" key="1">
    <citation type="journal article" date="2018" name="Evol. Lett.">
        <title>Horizontal gene cluster transfer increased hallucinogenic mushroom diversity.</title>
        <authorList>
            <person name="Reynolds H.T."/>
            <person name="Vijayakumar V."/>
            <person name="Gluck-Thaler E."/>
            <person name="Korotkin H.B."/>
            <person name="Matheny P.B."/>
            <person name="Slot J.C."/>
        </authorList>
    </citation>
    <scope>NUCLEOTIDE SEQUENCE [LARGE SCALE GENOMIC DNA]</scope>
    <source>
        <strain evidence="1 2">2631</strain>
    </source>
</reference>
<dbReference type="Proteomes" id="UP000283269">
    <property type="component" value="Unassembled WGS sequence"/>
</dbReference>
<dbReference type="AlphaFoldDB" id="A0A409X070"/>
<dbReference type="EMBL" id="NHYD01002923">
    <property type="protein sequence ID" value="PPQ84164.1"/>
    <property type="molecule type" value="Genomic_DNA"/>
</dbReference>